<reference evidence="6" key="1">
    <citation type="submission" date="2020-04" db="EMBL/GenBank/DDBJ databases">
        <authorList>
            <person name="Neveu A P."/>
        </authorList>
    </citation>
    <scope>NUCLEOTIDE SEQUENCE</scope>
    <source>
        <tissue evidence="6">Whole embryo</tissue>
    </source>
</reference>
<accession>A0A6F9DNV2</accession>
<dbReference type="EMBL" id="LR788957">
    <property type="protein sequence ID" value="CAB3264819.1"/>
    <property type="molecule type" value="mRNA"/>
</dbReference>
<keyword evidence="4" id="KW-0378">Hydrolase</keyword>
<evidence type="ECO:0000256" key="5">
    <source>
        <dbReference type="ARBA" id="ARBA00022807"/>
    </source>
</evidence>
<proteinExistence type="evidence at transcript level"/>
<comment type="similarity">
    <text evidence="1">Belongs to the peptidase C15 family.</text>
</comment>
<dbReference type="InterPro" id="IPR036440">
    <property type="entry name" value="Peptidase_C15-like_sf"/>
</dbReference>
<dbReference type="FunFam" id="3.40.630.20:FF:000008">
    <property type="entry name" value="Pyroglutamyl-peptidase 1"/>
    <property type="match status" value="1"/>
</dbReference>
<evidence type="ECO:0000256" key="1">
    <source>
        <dbReference type="ARBA" id="ARBA00006641"/>
    </source>
</evidence>
<dbReference type="Gene3D" id="3.40.630.20">
    <property type="entry name" value="Peptidase C15, pyroglutamyl peptidase I-like"/>
    <property type="match status" value="1"/>
</dbReference>
<dbReference type="PANTHER" id="PTHR23402:SF1">
    <property type="entry name" value="PYROGLUTAMYL-PEPTIDASE I"/>
    <property type="match status" value="1"/>
</dbReference>
<dbReference type="PRINTS" id="PR00706">
    <property type="entry name" value="PYROGLUPTASE"/>
</dbReference>
<evidence type="ECO:0000256" key="2">
    <source>
        <dbReference type="ARBA" id="ARBA00022490"/>
    </source>
</evidence>
<dbReference type="GO" id="GO:0016920">
    <property type="term" value="F:pyroglutamyl-peptidase activity"/>
    <property type="evidence" value="ECO:0007669"/>
    <property type="project" value="InterPro"/>
</dbReference>
<evidence type="ECO:0000256" key="3">
    <source>
        <dbReference type="ARBA" id="ARBA00022670"/>
    </source>
</evidence>
<sequence>MAPENMTVLVTGFGPFGGYEVNSSWIAVKELELLGLGSNINLVVYELPVEYDEIDKQVPQLWKTLDPHLVIHVGLSGIATCFTLEQVAHSSGYQRKDVEGKLPCNNQCQAVGPTVMKSTLDMKRIVESLKHHGVTAVTSKDAGRYLCEYIYYTSLSMKTSPSAFVHVPPLDKPYNSKELAQGLKNIILVMLKQMKHKETNLKQKIVQNLPVKLSH</sequence>
<evidence type="ECO:0000256" key="4">
    <source>
        <dbReference type="ARBA" id="ARBA00022801"/>
    </source>
</evidence>
<dbReference type="PIRSF" id="PIRSF015592">
    <property type="entry name" value="Prld-crbxl_pptds"/>
    <property type="match status" value="1"/>
</dbReference>
<dbReference type="GO" id="GO:0006508">
    <property type="term" value="P:proteolysis"/>
    <property type="evidence" value="ECO:0007669"/>
    <property type="project" value="UniProtKB-KW"/>
</dbReference>
<dbReference type="InterPro" id="IPR000816">
    <property type="entry name" value="Peptidase_C15"/>
</dbReference>
<keyword evidence="3" id="KW-0645">Protease</keyword>
<dbReference type="AlphaFoldDB" id="A0A6F9DNV2"/>
<evidence type="ECO:0000313" key="6">
    <source>
        <dbReference type="EMBL" id="CAB3264819.1"/>
    </source>
</evidence>
<dbReference type="InterPro" id="IPR016125">
    <property type="entry name" value="Peptidase_C15-like"/>
</dbReference>
<dbReference type="GO" id="GO:0005829">
    <property type="term" value="C:cytosol"/>
    <property type="evidence" value="ECO:0007669"/>
    <property type="project" value="InterPro"/>
</dbReference>
<dbReference type="Pfam" id="PF01470">
    <property type="entry name" value="Peptidase_C15"/>
    <property type="match status" value="1"/>
</dbReference>
<dbReference type="SUPFAM" id="SSF53182">
    <property type="entry name" value="Pyrrolidone carboxyl peptidase (pyroglutamate aminopeptidase)"/>
    <property type="match status" value="1"/>
</dbReference>
<organism evidence="6">
    <name type="scientific">Phallusia mammillata</name>
    <dbReference type="NCBI Taxonomy" id="59560"/>
    <lineage>
        <taxon>Eukaryota</taxon>
        <taxon>Metazoa</taxon>
        <taxon>Chordata</taxon>
        <taxon>Tunicata</taxon>
        <taxon>Ascidiacea</taxon>
        <taxon>Phlebobranchia</taxon>
        <taxon>Ascidiidae</taxon>
        <taxon>Phallusia</taxon>
    </lineage>
</organism>
<name>A0A6F9DNV2_9ASCI</name>
<dbReference type="PANTHER" id="PTHR23402">
    <property type="entry name" value="PROTEASE FAMILY C15 PYROGLUTAMYL-PEPTIDASE I-RELATED"/>
    <property type="match status" value="1"/>
</dbReference>
<keyword evidence="5" id="KW-0788">Thiol protease</keyword>
<dbReference type="CDD" id="cd00501">
    <property type="entry name" value="Peptidase_C15"/>
    <property type="match status" value="1"/>
</dbReference>
<gene>
    <name evidence="6" type="primary">Pgpep1</name>
</gene>
<keyword evidence="2" id="KW-0963">Cytoplasm</keyword>
<protein>
    <submittedName>
        <fullName evidence="6">Pyroglutamyl-peptidase 1-like</fullName>
    </submittedName>
</protein>